<evidence type="ECO:0000259" key="18">
    <source>
        <dbReference type="PROSITE" id="PS51217"/>
    </source>
</evidence>
<dbReference type="Pfam" id="PF12705">
    <property type="entry name" value="PDDEXK_1"/>
    <property type="match status" value="1"/>
</dbReference>
<evidence type="ECO:0000256" key="6">
    <source>
        <dbReference type="ARBA" id="ARBA00022839"/>
    </source>
</evidence>
<protein>
    <recommendedName>
        <fullName evidence="12">DNA 3'-5' helicase</fullName>
        <ecNumber evidence="12">5.6.2.4</ecNumber>
    </recommendedName>
    <alternativeName>
        <fullName evidence="13">DNA 3'-5' helicase II</fullName>
    </alternativeName>
</protein>
<evidence type="ECO:0000256" key="2">
    <source>
        <dbReference type="ARBA" id="ARBA00022741"/>
    </source>
</evidence>
<evidence type="ECO:0000256" key="3">
    <source>
        <dbReference type="ARBA" id="ARBA00022763"/>
    </source>
</evidence>
<dbReference type="Gene3D" id="3.40.50.300">
    <property type="entry name" value="P-loop containing nucleotide triphosphate hydrolases"/>
    <property type="match status" value="4"/>
</dbReference>
<dbReference type="EMBL" id="BPQG01000008">
    <property type="protein sequence ID" value="GJD43034.1"/>
    <property type="molecule type" value="Genomic_DNA"/>
</dbReference>
<evidence type="ECO:0000259" key="17">
    <source>
        <dbReference type="PROSITE" id="PS51198"/>
    </source>
</evidence>
<dbReference type="Proteomes" id="UP001055117">
    <property type="component" value="Unassembled WGS sequence"/>
</dbReference>
<keyword evidence="2 15" id="KW-0547">Nucleotide-binding</keyword>
<dbReference type="InterPro" id="IPR014016">
    <property type="entry name" value="UvrD-like_ATP-bd"/>
</dbReference>
<evidence type="ECO:0000256" key="15">
    <source>
        <dbReference type="PROSITE-ProRule" id="PRU00560"/>
    </source>
</evidence>
<dbReference type="Gene3D" id="3.90.320.10">
    <property type="match status" value="1"/>
</dbReference>
<keyword evidence="10" id="KW-0413">Isomerase</keyword>
<dbReference type="RefSeq" id="WP_147830452.1">
    <property type="nucleotide sequence ID" value="NZ_BPQG01000008.1"/>
</dbReference>
<feature type="domain" description="UvrD-like helicase ATP-binding" evidence="17">
    <location>
        <begin position="10"/>
        <end position="483"/>
    </location>
</feature>
<reference evidence="19 20" key="1">
    <citation type="journal article" date="2021" name="Front. Microbiol.">
        <title>Comprehensive Comparative Genomics and Phenotyping of Methylobacterium Species.</title>
        <authorList>
            <person name="Alessa O."/>
            <person name="Ogura Y."/>
            <person name="Fujitani Y."/>
            <person name="Takami H."/>
            <person name="Hayashi T."/>
            <person name="Sahin N."/>
            <person name="Tani A."/>
        </authorList>
    </citation>
    <scope>NUCLEOTIDE SEQUENCE [LARGE SCALE GENOMIC DNA]</scope>
    <source>
        <strain evidence="19 20">DSM 23679</strain>
    </source>
</reference>
<evidence type="ECO:0000256" key="16">
    <source>
        <dbReference type="SAM" id="MobiDB-lite"/>
    </source>
</evidence>
<sequence>MSRREAFVVDPGTEDAQRRAADPRASAWVSANAGAGKTKVLTDRVVRLLLDGAAPARILCLTFTKAAAANMSIRIFRTLGRWVTLGDAALSAELVALTGRAASPTDLDAARRLFARAVETPGGLKIETLHALCERLLHMFPFEANVPARFAVLDENLAAEMFAHETDQVLAAAVGGDAALGWALDLVTPEATGEALRKAIRQAMAAREVLGAGGGLRPQFSRLGAALGLRAGETADTVTASILEGGIDDGPGFAARLRTGKATDEKLADGLLAADAATDATERLDLYRAVFFTAKDEPKADKSLGTKAVPEDVREALTAERDRLVPLFDALRGARALARTEALFTLAAEIHRRIEAQKAKLGALDFDDLIHKTLDLLSRVDAAWVLYKLDRGVDHVLVDEAQDTNPQQWRILDRLTAEFATGAGAREQLRTRFAVGDPKQSIYSFQGAEPREFATMHGKWRGEAKAAKLKFEDVALGLSFRSTLGVLRAVDATFGVAEHYEGLGFEDKAVGTVHTTARAGAPGTVELWPVAEPVEEVEPDAWAAPVDAPEANAPAIVTARRIARAVRTWVTAGDTSGRVWRPGEVLVLVRKRGPAFEEVIRALKGAGVPVAGQDRLDVGAHIAVADLVSIGRAGLLPADDLTLACALKTPLVGLTDDHLVRIAADRDRSETLEDALGRHAAAGDAAAIRGRDALAGWIAAAGAQGPFGFYAALLGPGGGRAALVARLGGEAGDAIDVFLLGAAQAEAGADAPSLAGFLARYCAGGRGEAGHTVKRDMESGRDEVRVMTVHGAKGLEAPVVVMIDGCEAPGGNDPPLLAMPGDVPPVWSTAKPYDSEAIGAARETLHVRAREEHNRLLYVAMTRAADRLVVAPFRGQTPVGPTAWCEMIRTGMVQAFGEGEAVETAYGPVTLWRDGTGPETGTAPAEPAPEPAALPAWLREPVAPEAAPAPPISPSGVMRAADGERRIPPRQADTEARRRGKLIHALLEHLPRLEPAAREPAATAFVAARAPAFPRPARANVVRAALDLIETPDLAPLFARDARAEVSLSGRVVVEGVERPVFGRIDRLAVADGIVRLADFKTGRPPDEGAPPPRPETAQIALYARLLARIYPDHAIRPMLVWTSGPVIRTLSEDEIAEALAGLGLAAA</sequence>
<evidence type="ECO:0000313" key="20">
    <source>
        <dbReference type="Proteomes" id="UP001055117"/>
    </source>
</evidence>
<dbReference type="Pfam" id="PF00580">
    <property type="entry name" value="UvrD-helicase"/>
    <property type="match status" value="1"/>
</dbReference>
<feature type="binding site" evidence="15">
    <location>
        <begin position="31"/>
        <end position="38"/>
    </location>
    <ligand>
        <name>ATP</name>
        <dbReference type="ChEBI" id="CHEBI:30616"/>
    </ligand>
</feature>
<dbReference type="InterPro" id="IPR011604">
    <property type="entry name" value="PDDEXK-like_dom_sf"/>
</dbReference>
<dbReference type="InterPro" id="IPR000212">
    <property type="entry name" value="DNA_helicase_UvrD/REP"/>
</dbReference>
<dbReference type="InterPro" id="IPR014017">
    <property type="entry name" value="DNA_helicase_UvrD-like_C"/>
</dbReference>
<dbReference type="Pfam" id="PF13361">
    <property type="entry name" value="UvrD_C"/>
    <property type="match status" value="1"/>
</dbReference>
<gene>
    <name evidence="19" type="primary">recB</name>
    <name evidence="19" type="ORF">AFCDBAGC_0876</name>
</gene>
<evidence type="ECO:0000256" key="12">
    <source>
        <dbReference type="ARBA" id="ARBA00034808"/>
    </source>
</evidence>
<evidence type="ECO:0000256" key="5">
    <source>
        <dbReference type="ARBA" id="ARBA00022806"/>
    </source>
</evidence>
<evidence type="ECO:0000256" key="7">
    <source>
        <dbReference type="ARBA" id="ARBA00022840"/>
    </source>
</evidence>
<keyword evidence="6" id="KW-0269">Exonuclease</keyword>
<dbReference type="PROSITE" id="PS51198">
    <property type="entry name" value="UVRD_HELICASE_ATP_BIND"/>
    <property type="match status" value="1"/>
</dbReference>
<dbReference type="PANTHER" id="PTHR11070">
    <property type="entry name" value="UVRD / RECB / PCRA DNA HELICASE FAMILY MEMBER"/>
    <property type="match status" value="1"/>
</dbReference>
<dbReference type="PANTHER" id="PTHR11070:SF2">
    <property type="entry name" value="ATP-DEPENDENT DNA HELICASE SRS2"/>
    <property type="match status" value="1"/>
</dbReference>
<dbReference type="EC" id="5.6.2.4" evidence="12"/>
<evidence type="ECO:0000256" key="9">
    <source>
        <dbReference type="ARBA" id="ARBA00023204"/>
    </source>
</evidence>
<dbReference type="InterPro" id="IPR014151">
    <property type="entry name" value="DNA_helicase_AddA"/>
</dbReference>
<evidence type="ECO:0000256" key="1">
    <source>
        <dbReference type="ARBA" id="ARBA00022722"/>
    </source>
</evidence>
<dbReference type="PROSITE" id="PS51217">
    <property type="entry name" value="UVRD_HELICASE_CTER"/>
    <property type="match status" value="1"/>
</dbReference>
<keyword evidence="1" id="KW-0540">Nuclease</keyword>
<dbReference type="InterPro" id="IPR038726">
    <property type="entry name" value="PDDEXK_AddAB-type"/>
</dbReference>
<keyword evidence="8" id="KW-0238">DNA-binding</keyword>
<dbReference type="InterPro" id="IPR027417">
    <property type="entry name" value="P-loop_NTPase"/>
</dbReference>
<evidence type="ECO:0000256" key="14">
    <source>
        <dbReference type="ARBA" id="ARBA00048988"/>
    </source>
</evidence>
<feature type="domain" description="UvrD-like helicase C-terminal" evidence="18">
    <location>
        <begin position="515"/>
        <end position="794"/>
    </location>
</feature>
<accession>A0ABQ4QCU1</accession>
<keyword evidence="4 15" id="KW-0378">Hydrolase</keyword>
<evidence type="ECO:0000313" key="19">
    <source>
        <dbReference type="EMBL" id="GJD43034.1"/>
    </source>
</evidence>
<feature type="region of interest" description="Disordered" evidence="16">
    <location>
        <begin position="1"/>
        <end position="21"/>
    </location>
</feature>
<evidence type="ECO:0000256" key="4">
    <source>
        <dbReference type="ARBA" id="ARBA00022801"/>
    </source>
</evidence>
<comment type="caution">
    <text evidence="19">The sequence shown here is derived from an EMBL/GenBank/DDBJ whole genome shotgun (WGS) entry which is preliminary data.</text>
</comment>
<evidence type="ECO:0000256" key="13">
    <source>
        <dbReference type="ARBA" id="ARBA00034923"/>
    </source>
</evidence>
<dbReference type="SUPFAM" id="SSF52540">
    <property type="entry name" value="P-loop containing nucleoside triphosphate hydrolases"/>
    <property type="match status" value="1"/>
</dbReference>
<keyword evidence="3" id="KW-0227">DNA damage</keyword>
<evidence type="ECO:0000256" key="8">
    <source>
        <dbReference type="ARBA" id="ARBA00023125"/>
    </source>
</evidence>
<proteinExistence type="predicted"/>
<keyword evidence="20" id="KW-1185">Reference proteome</keyword>
<organism evidence="19 20">
    <name type="scientific">Methylobacterium cerastii</name>
    <dbReference type="NCBI Taxonomy" id="932741"/>
    <lineage>
        <taxon>Bacteria</taxon>
        <taxon>Pseudomonadati</taxon>
        <taxon>Pseudomonadota</taxon>
        <taxon>Alphaproteobacteria</taxon>
        <taxon>Hyphomicrobiales</taxon>
        <taxon>Methylobacteriaceae</taxon>
        <taxon>Methylobacterium</taxon>
    </lineage>
</organism>
<keyword evidence="7 15" id="KW-0067">ATP-binding</keyword>
<keyword evidence="5 15" id="KW-0347">Helicase</keyword>
<keyword evidence="9" id="KW-0234">DNA repair</keyword>
<comment type="catalytic activity">
    <reaction evidence="11">
        <text>Couples ATP hydrolysis with the unwinding of duplex DNA by translocating in the 3'-5' direction.</text>
        <dbReference type="EC" id="5.6.2.4"/>
    </reaction>
</comment>
<evidence type="ECO:0000256" key="10">
    <source>
        <dbReference type="ARBA" id="ARBA00023235"/>
    </source>
</evidence>
<dbReference type="NCBIfam" id="TIGR02784">
    <property type="entry name" value="addA_alphas"/>
    <property type="match status" value="1"/>
</dbReference>
<evidence type="ECO:0000256" key="11">
    <source>
        <dbReference type="ARBA" id="ARBA00034617"/>
    </source>
</evidence>
<comment type="catalytic activity">
    <reaction evidence="14">
        <text>ATP + H2O = ADP + phosphate + H(+)</text>
        <dbReference type="Rhea" id="RHEA:13065"/>
        <dbReference type="ChEBI" id="CHEBI:15377"/>
        <dbReference type="ChEBI" id="CHEBI:15378"/>
        <dbReference type="ChEBI" id="CHEBI:30616"/>
        <dbReference type="ChEBI" id="CHEBI:43474"/>
        <dbReference type="ChEBI" id="CHEBI:456216"/>
        <dbReference type="EC" id="5.6.2.4"/>
    </reaction>
</comment>
<name>A0ABQ4QCU1_9HYPH</name>